<name>F5RM88_9FIRM</name>
<sequence length="336" mass="37059">MYWFMAVTSLTAIFFRESLIKCLEASMENDITDLLKKRAYLLLILFLLIVVCVSFFLLYGMGRSDQLTLSNAHLVHEQSTLQAGNPSIVQEIHIAEGDHVMLGTLLVTVQNVFSDEEIARLQKNVELAQQNVAQIRYEAAATSQNLPVQSERLDAARLRMERMKELYEMGAVSAAKRDEATAAYEQEKSALTLGSRQSAGVPNPAALRAAEEQLEKAEESLTKARDHTGAIGLFAAREGDVSAIFVKQGDRIDSGDSILSLDVAENCWIEAEISAEDVSKIYPGQIVRYELGGQSAEGTVEESAESEKEDVKIVRISVPPDRIAGNEENIVLHFLP</sequence>
<dbReference type="GO" id="GO:0016020">
    <property type="term" value="C:membrane"/>
    <property type="evidence" value="ECO:0007669"/>
    <property type="project" value="UniProtKB-SubCell"/>
</dbReference>
<evidence type="ECO:0000313" key="8">
    <source>
        <dbReference type="EMBL" id="EGK59779.1"/>
    </source>
</evidence>
<evidence type="ECO:0000256" key="1">
    <source>
        <dbReference type="ARBA" id="ARBA00004167"/>
    </source>
</evidence>
<feature type="transmembrane region" description="Helical" evidence="7">
    <location>
        <begin position="38"/>
        <end position="59"/>
    </location>
</feature>
<protein>
    <submittedName>
        <fullName evidence="8">Multidrug resistance efflux pump</fullName>
    </submittedName>
</protein>
<keyword evidence="6" id="KW-0175">Coiled coil</keyword>
<dbReference type="Gene3D" id="1.10.287.470">
    <property type="entry name" value="Helix hairpin bin"/>
    <property type="match status" value="1"/>
</dbReference>
<dbReference type="EMBL" id="AFHQ01000033">
    <property type="protein sequence ID" value="EGK59779.1"/>
    <property type="molecule type" value="Genomic_DNA"/>
</dbReference>
<feature type="coiled-coil region" evidence="6">
    <location>
        <begin position="111"/>
        <end position="138"/>
    </location>
</feature>
<comment type="subcellular location">
    <subcellularLocation>
        <location evidence="1">Membrane</location>
        <topology evidence="1">Single-pass membrane protein</topology>
    </subcellularLocation>
</comment>
<dbReference type="AlphaFoldDB" id="F5RM88"/>
<comment type="caution">
    <text evidence="8">The sequence shown here is derived from an EMBL/GenBank/DDBJ whole genome shotgun (WGS) entry which is preliminary data.</text>
</comment>
<keyword evidence="9" id="KW-1185">Reference proteome</keyword>
<organism evidence="8 9">
    <name type="scientific">Centipeda periodontii DSM 2778</name>
    <dbReference type="NCBI Taxonomy" id="888060"/>
    <lineage>
        <taxon>Bacteria</taxon>
        <taxon>Bacillati</taxon>
        <taxon>Bacillota</taxon>
        <taxon>Negativicutes</taxon>
        <taxon>Selenomonadales</taxon>
        <taxon>Selenomonadaceae</taxon>
        <taxon>Centipeda</taxon>
    </lineage>
</organism>
<keyword evidence="5 7" id="KW-0472">Membrane</keyword>
<evidence type="ECO:0000256" key="7">
    <source>
        <dbReference type="SAM" id="Phobius"/>
    </source>
</evidence>
<evidence type="ECO:0000256" key="3">
    <source>
        <dbReference type="ARBA" id="ARBA00022692"/>
    </source>
</evidence>
<evidence type="ECO:0000256" key="2">
    <source>
        <dbReference type="ARBA" id="ARBA00009477"/>
    </source>
</evidence>
<dbReference type="Gene3D" id="2.40.30.170">
    <property type="match status" value="1"/>
</dbReference>
<dbReference type="STRING" id="888060.HMPREF9081_1374"/>
<gene>
    <name evidence="8" type="ORF">HMPREF9081_1374</name>
</gene>
<keyword evidence="3 7" id="KW-0812">Transmembrane</keyword>
<evidence type="ECO:0000256" key="6">
    <source>
        <dbReference type="SAM" id="Coils"/>
    </source>
</evidence>
<accession>F5RM88</accession>
<dbReference type="Proteomes" id="UP000004067">
    <property type="component" value="Unassembled WGS sequence"/>
</dbReference>
<keyword evidence="4 7" id="KW-1133">Transmembrane helix</keyword>
<dbReference type="PANTHER" id="PTHR30386:SF26">
    <property type="entry name" value="TRANSPORT PROTEIN COMB"/>
    <property type="match status" value="1"/>
</dbReference>
<dbReference type="eggNOG" id="COG1566">
    <property type="taxonomic scope" value="Bacteria"/>
</dbReference>
<dbReference type="InterPro" id="IPR050739">
    <property type="entry name" value="MFP"/>
</dbReference>
<comment type="similarity">
    <text evidence="2">Belongs to the membrane fusion protein (MFP) (TC 8.A.1) family.</text>
</comment>
<proteinExistence type="inferred from homology"/>
<dbReference type="Gene3D" id="2.40.50.100">
    <property type="match status" value="1"/>
</dbReference>
<evidence type="ECO:0000256" key="4">
    <source>
        <dbReference type="ARBA" id="ARBA00022989"/>
    </source>
</evidence>
<evidence type="ECO:0000256" key="5">
    <source>
        <dbReference type="ARBA" id="ARBA00023136"/>
    </source>
</evidence>
<dbReference type="HOGENOM" id="CLU_052636_0_0_9"/>
<dbReference type="PANTHER" id="PTHR30386">
    <property type="entry name" value="MEMBRANE FUSION SUBUNIT OF EMRAB-TOLC MULTIDRUG EFFLUX PUMP"/>
    <property type="match status" value="1"/>
</dbReference>
<reference evidence="8 9" key="1">
    <citation type="submission" date="2011-04" db="EMBL/GenBank/DDBJ databases">
        <authorList>
            <person name="Muzny D."/>
            <person name="Qin X."/>
            <person name="Deng J."/>
            <person name="Jiang H."/>
            <person name="Liu Y."/>
            <person name="Qu J."/>
            <person name="Song X.-Z."/>
            <person name="Zhang L."/>
            <person name="Thornton R."/>
            <person name="Coyle M."/>
            <person name="Francisco L."/>
            <person name="Jackson L."/>
            <person name="Javaid M."/>
            <person name="Korchina V."/>
            <person name="Kovar C."/>
            <person name="Mata R."/>
            <person name="Mathew T."/>
            <person name="Ngo R."/>
            <person name="Nguyen L."/>
            <person name="Nguyen N."/>
            <person name="Okwuonu G."/>
            <person name="Ongeri F."/>
            <person name="Pham C."/>
            <person name="Simmons D."/>
            <person name="Wilczek-Boney K."/>
            <person name="Hale W."/>
            <person name="Jakkamsetti A."/>
            <person name="Pham P."/>
            <person name="Ruth R."/>
            <person name="San Lucas F."/>
            <person name="Warren J."/>
            <person name="Zhang J."/>
            <person name="Zhao Z."/>
            <person name="Zhou C."/>
            <person name="Zhu D."/>
            <person name="Lee S."/>
            <person name="Bess C."/>
            <person name="Blankenburg K."/>
            <person name="Forbes L."/>
            <person name="Fu Q."/>
            <person name="Gubbala S."/>
            <person name="Hirani K."/>
            <person name="Jayaseelan J.C."/>
            <person name="Lara F."/>
            <person name="Munidasa M."/>
            <person name="Palculict T."/>
            <person name="Patil S."/>
            <person name="Pu L.-L."/>
            <person name="Saada N."/>
            <person name="Tang L."/>
            <person name="Weissenberger G."/>
            <person name="Zhu Y."/>
            <person name="Hemphill L."/>
            <person name="Shang Y."/>
            <person name="Youmans B."/>
            <person name="Ayvaz T."/>
            <person name="Ross M."/>
            <person name="Santibanez J."/>
            <person name="Aqrawi P."/>
            <person name="Gross S."/>
            <person name="Joshi V."/>
            <person name="Fowler G."/>
            <person name="Nazareth L."/>
            <person name="Reid J."/>
            <person name="Worley K."/>
            <person name="Petrosino J."/>
            <person name="Highlander S."/>
            <person name="Gibbs R."/>
        </authorList>
    </citation>
    <scope>NUCLEOTIDE SEQUENCE [LARGE SCALE GENOMIC DNA]</scope>
    <source>
        <strain evidence="8 9">DSM 2778</strain>
    </source>
</reference>
<evidence type="ECO:0000313" key="9">
    <source>
        <dbReference type="Proteomes" id="UP000004067"/>
    </source>
</evidence>